<dbReference type="EMBL" id="QGKY02000190">
    <property type="protein sequence ID" value="KAF2589323.1"/>
    <property type="molecule type" value="Genomic_DNA"/>
</dbReference>
<protein>
    <submittedName>
        <fullName evidence="1">Uncharacterized protein</fullName>
    </submittedName>
</protein>
<gene>
    <name evidence="1" type="ORF">F2Q70_00040268</name>
</gene>
<name>A0A8S9K6W7_BRACR</name>
<reference evidence="1" key="1">
    <citation type="submission" date="2019-12" db="EMBL/GenBank/DDBJ databases">
        <title>Genome sequencing and annotation of Brassica cretica.</title>
        <authorList>
            <person name="Studholme D.J."/>
            <person name="Sarris P.F."/>
        </authorList>
    </citation>
    <scope>NUCLEOTIDE SEQUENCE</scope>
    <source>
        <strain evidence="1">PFS-102/07</strain>
        <tissue evidence="1">Leaf</tissue>
    </source>
</reference>
<accession>A0A8S9K6W7</accession>
<sequence length="88" mass="10247">MANQTAVATVQYKPFSTFVSAGPEDSKLMFRLIHFWEACNNSKGGILIETKYVTVDFFNDHHQHRLSHVPFSHYILRVPCWRVLPKIQ</sequence>
<comment type="caution">
    <text evidence="1">The sequence shown here is derived from an EMBL/GenBank/DDBJ whole genome shotgun (WGS) entry which is preliminary data.</text>
</comment>
<proteinExistence type="predicted"/>
<organism evidence="1">
    <name type="scientific">Brassica cretica</name>
    <name type="common">Mustard</name>
    <dbReference type="NCBI Taxonomy" id="69181"/>
    <lineage>
        <taxon>Eukaryota</taxon>
        <taxon>Viridiplantae</taxon>
        <taxon>Streptophyta</taxon>
        <taxon>Embryophyta</taxon>
        <taxon>Tracheophyta</taxon>
        <taxon>Spermatophyta</taxon>
        <taxon>Magnoliopsida</taxon>
        <taxon>eudicotyledons</taxon>
        <taxon>Gunneridae</taxon>
        <taxon>Pentapetalae</taxon>
        <taxon>rosids</taxon>
        <taxon>malvids</taxon>
        <taxon>Brassicales</taxon>
        <taxon>Brassicaceae</taxon>
        <taxon>Brassiceae</taxon>
        <taxon>Brassica</taxon>
    </lineage>
</organism>
<evidence type="ECO:0000313" key="1">
    <source>
        <dbReference type="EMBL" id="KAF2589323.1"/>
    </source>
</evidence>
<dbReference type="AlphaFoldDB" id="A0A8S9K6W7"/>